<dbReference type="Proteomes" id="UP000476934">
    <property type="component" value="Unassembled WGS sequence"/>
</dbReference>
<proteinExistence type="predicted"/>
<comment type="caution">
    <text evidence="1">The sequence shown here is derived from an EMBL/GenBank/DDBJ whole genome shotgun (WGS) entry which is preliminary data.</text>
</comment>
<reference evidence="2 4" key="3">
    <citation type="submission" date="2020-03" db="EMBL/GenBank/DDBJ databases">
        <title>Bacillus aquiflavi sp. nov., isolated from yellow water of strong flavor Chinese baijiu in Yibin region of China.</title>
        <authorList>
            <person name="Xie J."/>
        </authorList>
    </citation>
    <scope>NUCLEOTIDE SEQUENCE [LARGE SCALE GENOMIC DNA]</scope>
    <source>
        <strain evidence="2 4">Gsoil 114</strain>
    </source>
</reference>
<evidence type="ECO:0000313" key="4">
    <source>
        <dbReference type="Proteomes" id="UP000476934"/>
    </source>
</evidence>
<dbReference type="Proteomes" id="UP000030588">
    <property type="component" value="Unassembled WGS sequence"/>
</dbReference>
<dbReference type="InterPro" id="IPR024217">
    <property type="entry name" value="DUF3813"/>
</dbReference>
<organism evidence="1 3">
    <name type="scientific">Heyndrickxia ginsengihumi</name>
    <dbReference type="NCBI Taxonomy" id="363870"/>
    <lineage>
        <taxon>Bacteria</taxon>
        <taxon>Bacillati</taxon>
        <taxon>Bacillota</taxon>
        <taxon>Bacilli</taxon>
        <taxon>Bacillales</taxon>
        <taxon>Bacillaceae</taxon>
        <taxon>Heyndrickxia</taxon>
    </lineage>
</organism>
<protein>
    <submittedName>
        <fullName evidence="2">DUF3813 domain-containing protein</fullName>
    </submittedName>
</protein>
<evidence type="ECO:0000313" key="3">
    <source>
        <dbReference type="Proteomes" id="UP000030588"/>
    </source>
</evidence>
<evidence type="ECO:0000313" key="2">
    <source>
        <dbReference type="EMBL" id="NEY18845.1"/>
    </source>
</evidence>
<keyword evidence="4" id="KW-1185">Reference proteome</keyword>
<reference evidence="1 3" key="1">
    <citation type="submission" date="2014-10" db="EMBL/GenBank/DDBJ databases">
        <title>Draft genome of phytase producing Bacillus ginsengihumi strain M2.11.</title>
        <authorList>
            <person name="Toymentseva A."/>
            <person name="Boulygina E.A."/>
            <person name="Kazakov S.V."/>
            <person name="Kayumov I."/>
            <person name="Suleimanova A.D."/>
            <person name="Mardanova A.M."/>
            <person name="Maria S.N."/>
            <person name="Sergey M.Y."/>
            <person name="Sharipova M.R."/>
        </authorList>
    </citation>
    <scope>NUCLEOTIDE SEQUENCE [LARGE SCALE GENOMIC DNA]</scope>
    <source>
        <strain evidence="1 3">M2.11</strain>
    </source>
</reference>
<dbReference type="AlphaFoldDB" id="A0A0A6VEA4"/>
<dbReference type="EMBL" id="JAAIWK010000002">
    <property type="protein sequence ID" value="NEY18845.1"/>
    <property type="molecule type" value="Genomic_DNA"/>
</dbReference>
<evidence type="ECO:0000313" key="1">
    <source>
        <dbReference type="EMBL" id="KHD85911.1"/>
    </source>
</evidence>
<sequence>MANRLYQQARQYVELAKETAANGTDYETKETIAKAKNALSSAYANTTVAEQKQLRELQAELDTLE</sequence>
<dbReference type="EMBL" id="JRUN01000014">
    <property type="protein sequence ID" value="KHD85911.1"/>
    <property type="molecule type" value="Genomic_DNA"/>
</dbReference>
<accession>A0A0A6VEA4</accession>
<dbReference type="Pfam" id="PF12758">
    <property type="entry name" value="DUF3813"/>
    <property type="match status" value="1"/>
</dbReference>
<reference evidence="2 4" key="2">
    <citation type="submission" date="2020-02" db="EMBL/GenBank/DDBJ databases">
        <authorList>
            <person name="Feng H."/>
        </authorList>
    </citation>
    <scope>NUCLEOTIDE SEQUENCE [LARGE SCALE GENOMIC DNA]</scope>
    <source>
        <strain evidence="2 4">Gsoil 114</strain>
    </source>
</reference>
<name>A0A0A6VEA4_9BACI</name>
<dbReference type="RefSeq" id="WP_025727519.1">
    <property type="nucleotide sequence ID" value="NZ_JAAIWK010000002.1"/>
</dbReference>
<gene>
    <name evidence="2" type="ORF">G4D61_02535</name>
    <name evidence="1" type="ORF">NG54_06600</name>
</gene>
<dbReference type="STRING" id="363870.NG54_06600"/>
<dbReference type="OrthoDB" id="2692217at2"/>